<dbReference type="PANTHER" id="PTHR47338:SF10">
    <property type="entry name" value="TRANSCRIPTION FACTOR DOMAIN-CONTAINING PROTEIN-RELATED"/>
    <property type="match status" value="1"/>
</dbReference>
<feature type="domain" description="Xylanolytic transcriptional activator regulatory" evidence="6">
    <location>
        <begin position="235"/>
        <end position="314"/>
    </location>
</feature>
<evidence type="ECO:0000256" key="2">
    <source>
        <dbReference type="ARBA" id="ARBA00022723"/>
    </source>
</evidence>
<accession>A0ABY6UN95</accession>
<evidence type="ECO:0000313" key="7">
    <source>
        <dbReference type="EMBL" id="VUC31298.1"/>
    </source>
</evidence>
<keyword evidence="5" id="KW-0539">Nucleus</keyword>
<sequence>MLYTWKLNSRGGPGKDTAPASTAEERLVNLLESRFNDVQFLDEASKQSKGGSANLTVHSPSLRENLEHLVTENQAMDSMKSPPSLLNDDYDLTSPYSSLQSSSDGPFLFTVPELVVTELVHLFFNIIQPWFPLLHRPRFFERYLPNGGFSRESVSRYSDADITLLCSMCSLSARYSSNAYFKDIMAPDRGTRFADDATNYYGRFCTSEKRLTLKYLQASLLLALYLYSSGSFHRGWILAGFCVRLAYELELCTTDEGEEDNWDDPARWSSMEERRRTFWLVWMADNFGSILSRRPRAINRHELLVRLPVSDVAWFANKPVKSPRMSSRPSKAWKILLDSPNQDEGAWYIVANYLMVVACELASARNASQSDQDELVQSVACFSLVLSQRFSLETHASLHLENPTSHNYIIGMHLMLACARGCILSFDRPRGLDISSLSIMSRELSRIVYHWFPEYISLSPPFLAPTMISVRAYPSKQMLPHSEGPKQDNDLANLTLARFSSVWKLGSVLLGESSSCGNAVTPLLIFRVIRLRWVAE</sequence>
<keyword evidence="3" id="KW-0805">Transcription regulation</keyword>
<reference evidence="7 8" key="1">
    <citation type="submission" date="2019-06" db="EMBL/GenBank/DDBJ databases">
        <authorList>
            <person name="Broberg M."/>
        </authorList>
    </citation>
    <scope>NUCLEOTIDE SEQUENCE [LARGE SCALE GENOMIC DNA]</scope>
</reference>
<dbReference type="InterPro" id="IPR007219">
    <property type="entry name" value="XnlR_reg_dom"/>
</dbReference>
<keyword evidence="4" id="KW-0804">Transcription</keyword>
<evidence type="ECO:0000313" key="8">
    <source>
        <dbReference type="Proteomes" id="UP000766486"/>
    </source>
</evidence>
<comment type="caution">
    <text evidence="7">The sequence shown here is derived from an EMBL/GenBank/DDBJ whole genome shotgun (WGS) entry which is preliminary data.</text>
</comment>
<evidence type="ECO:0000256" key="1">
    <source>
        <dbReference type="ARBA" id="ARBA00004123"/>
    </source>
</evidence>
<keyword evidence="2" id="KW-0479">Metal-binding</keyword>
<evidence type="ECO:0000256" key="3">
    <source>
        <dbReference type="ARBA" id="ARBA00023015"/>
    </source>
</evidence>
<organism evidence="7 8">
    <name type="scientific">Bionectria ochroleuca</name>
    <name type="common">Gliocladium roseum</name>
    <dbReference type="NCBI Taxonomy" id="29856"/>
    <lineage>
        <taxon>Eukaryota</taxon>
        <taxon>Fungi</taxon>
        <taxon>Dikarya</taxon>
        <taxon>Ascomycota</taxon>
        <taxon>Pezizomycotina</taxon>
        <taxon>Sordariomycetes</taxon>
        <taxon>Hypocreomycetidae</taxon>
        <taxon>Hypocreales</taxon>
        <taxon>Bionectriaceae</taxon>
        <taxon>Clonostachys</taxon>
    </lineage>
</organism>
<dbReference type="InterPro" id="IPR050815">
    <property type="entry name" value="TF_fung"/>
</dbReference>
<evidence type="ECO:0000256" key="5">
    <source>
        <dbReference type="ARBA" id="ARBA00023242"/>
    </source>
</evidence>
<gene>
    <name evidence="7" type="ORF">CLO192961_LOCUS300609</name>
</gene>
<dbReference type="Pfam" id="PF04082">
    <property type="entry name" value="Fungal_trans"/>
    <property type="match status" value="1"/>
</dbReference>
<name>A0ABY6UN95_BIOOC</name>
<evidence type="ECO:0000259" key="6">
    <source>
        <dbReference type="SMART" id="SM00906"/>
    </source>
</evidence>
<dbReference type="Proteomes" id="UP000766486">
    <property type="component" value="Unassembled WGS sequence"/>
</dbReference>
<evidence type="ECO:0000256" key="4">
    <source>
        <dbReference type="ARBA" id="ARBA00023163"/>
    </source>
</evidence>
<keyword evidence="8" id="KW-1185">Reference proteome</keyword>
<dbReference type="SMART" id="SM00906">
    <property type="entry name" value="Fungal_trans"/>
    <property type="match status" value="1"/>
</dbReference>
<dbReference type="EMBL" id="CABFNS010000830">
    <property type="protein sequence ID" value="VUC31298.1"/>
    <property type="molecule type" value="Genomic_DNA"/>
</dbReference>
<dbReference type="PANTHER" id="PTHR47338">
    <property type="entry name" value="ZN(II)2CYS6 TRANSCRIPTION FACTOR (EUROFUNG)-RELATED"/>
    <property type="match status" value="1"/>
</dbReference>
<comment type="subcellular location">
    <subcellularLocation>
        <location evidence="1">Nucleus</location>
    </subcellularLocation>
</comment>
<proteinExistence type="predicted"/>
<protein>
    <recommendedName>
        <fullName evidence="6">Xylanolytic transcriptional activator regulatory domain-containing protein</fullName>
    </recommendedName>
</protein>
<dbReference type="CDD" id="cd12148">
    <property type="entry name" value="fungal_TF_MHR"/>
    <property type="match status" value="1"/>
</dbReference>